<evidence type="ECO:0000313" key="1">
    <source>
        <dbReference type="EMBL" id="KPL15753.1"/>
    </source>
</evidence>
<dbReference type="EMBL" id="LJVE01000006">
    <property type="protein sequence ID" value="KPL15753.1"/>
    <property type="molecule type" value="Genomic_DNA"/>
</dbReference>
<comment type="caution">
    <text evidence="1">The sequence shown here is derived from an EMBL/GenBank/DDBJ whole genome shotgun (WGS) entry which is preliminary data.</text>
</comment>
<organism evidence="1 2">
    <name type="scientific">candidate division WOR_3 bacterium SM1_77</name>
    <dbReference type="NCBI Taxonomy" id="1703778"/>
    <lineage>
        <taxon>Bacteria</taxon>
        <taxon>Bacteria division WOR-3</taxon>
    </lineage>
</organism>
<dbReference type="SUPFAM" id="SSF53756">
    <property type="entry name" value="UDP-Glycosyltransferase/glycogen phosphorylase"/>
    <property type="match status" value="1"/>
</dbReference>
<protein>
    <submittedName>
        <fullName evidence="1">Uncharacterized protein</fullName>
    </submittedName>
</protein>
<name>A0A0S8K1D3_UNCW3</name>
<dbReference type="Proteomes" id="UP000050975">
    <property type="component" value="Unassembled WGS sequence"/>
</dbReference>
<reference evidence="1 2" key="1">
    <citation type="journal article" date="2015" name="Microbiome">
        <title>Genomic resolution of linkages in carbon, nitrogen, and sulfur cycling among widespread estuary sediment bacteria.</title>
        <authorList>
            <person name="Baker B.J."/>
            <person name="Lazar C.S."/>
            <person name="Teske A.P."/>
            <person name="Dick G.J."/>
        </authorList>
    </citation>
    <scope>NUCLEOTIDE SEQUENCE [LARGE SCALE GENOMIC DNA]</scope>
    <source>
        <strain evidence="1">SM1_77</strain>
    </source>
</reference>
<sequence>MVSLLITYSRFRLQRHLLRTKKANFTNGCYVMLGDSFKEMEGLLKEYGLQPSQFRPLTIEQQDAILRDYVEALGRMGELNGQDIRWWATDIASKNRFTSPIPQLLHVLVRCLNAIKEMADDGQLLVLIDPPWPVVKALEKSAVRLNWDLRVISWPWSRFVVRLRGQAKTWISLVRELAVSIFRIFEAKRHFGRISSKMEDKRPVYLIKSFVYPNAFFDAGLYKDPFFGGLPQFLSRNLGEAANILTVVIGFEKRSDCYQKMRGVRDGRVVPLEVYLHWHDAMKGFIEIVWACLRKTFRVPDKVPFLGHDISSLLRETIASGGWRIPLFQYLHFAAAGRIAQMHTILACVLTYEGNPWERMFIKRLQTVREDLFIVGYQHAVIPQAAAGMFLSKREVACIPLPSLVLTTGSGPIAIMEKYGALPNERIKVACALRFDYLFNLEPMPRRDLQDTFVVLVVLEGVREVLPLVEYVLNTASTCGKVRFLIRAHPVLPFERLLTSIGGNAEIPSNIEVSQARSVQEDVSASDAVLYWGTTVALEALMLGRPVIHFDRGDLLSYDPLFELDAFKWRVSDGADLTNILDVIRDLPDEEYCTLQGRARRYVINYFRQADDHTMSQFLPSEVLRCDTRE</sequence>
<evidence type="ECO:0000313" key="2">
    <source>
        <dbReference type="Proteomes" id="UP000050975"/>
    </source>
</evidence>
<proteinExistence type="predicted"/>
<gene>
    <name evidence="1" type="ORF">AMJ74_00820</name>
</gene>
<dbReference type="AlphaFoldDB" id="A0A0S8K1D3"/>
<accession>A0A0S8K1D3</accession>